<protein>
    <submittedName>
        <fullName evidence="2">Uncharacterized protein</fullName>
    </submittedName>
</protein>
<dbReference type="KEGG" id="nag:AArcMg_0630"/>
<accession>A0A346PMA8</accession>
<evidence type="ECO:0000313" key="3">
    <source>
        <dbReference type="Proteomes" id="UP000258613"/>
    </source>
</evidence>
<proteinExistence type="predicted"/>
<reference evidence="3" key="1">
    <citation type="submission" date="2018-02" db="EMBL/GenBank/DDBJ databases">
        <title>Phenotypic and genomic properties of facultatively anaerobic sulfur-reducing natronoarchaea from hypersaline soda lakes.</title>
        <authorList>
            <person name="Sorokin D.Y."/>
            <person name="Kublanov I.V."/>
            <person name="Roman P."/>
            <person name="Sinninghe Damste J.S."/>
            <person name="Golyshin P.N."/>
            <person name="Rojo D."/>
            <person name="Ciordia S."/>
            <person name="Mena M.D.C."/>
            <person name="Ferrer M."/>
            <person name="Messina E."/>
            <person name="Smedile F."/>
            <person name="La Spada G."/>
            <person name="La Cono V."/>
            <person name="Yakimov M.M."/>
        </authorList>
    </citation>
    <scope>NUCLEOTIDE SEQUENCE [LARGE SCALE GENOMIC DNA]</scope>
    <source>
        <strain evidence="3">AArc-Mg</strain>
    </source>
</reference>
<evidence type="ECO:0000313" key="2">
    <source>
        <dbReference type="EMBL" id="AXR80653.1"/>
    </source>
</evidence>
<gene>
    <name evidence="2" type="ORF">AArcMg_0630</name>
</gene>
<dbReference type="AlphaFoldDB" id="A0A346PMA8"/>
<dbReference type="EMBL" id="CP027033">
    <property type="protein sequence ID" value="AXR80653.1"/>
    <property type="molecule type" value="Genomic_DNA"/>
</dbReference>
<feature type="transmembrane region" description="Helical" evidence="1">
    <location>
        <begin position="31"/>
        <end position="54"/>
    </location>
</feature>
<organism evidence="2 3">
    <name type="scientific">Natrarchaeobaculum sulfurireducens</name>
    <dbReference type="NCBI Taxonomy" id="2044521"/>
    <lineage>
        <taxon>Archaea</taxon>
        <taxon>Methanobacteriati</taxon>
        <taxon>Methanobacteriota</taxon>
        <taxon>Stenosarchaea group</taxon>
        <taxon>Halobacteria</taxon>
        <taxon>Halobacteriales</taxon>
        <taxon>Natrialbaceae</taxon>
        <taxon>Natrarchaeobaculum</taxon>
    </lineage>
</organism>
<evidence type="ECO:0000256" key="1">
    <source>
        <dbReference type="SAM" id="Phobius"/>
    </source>
</evidence>
<dbReference type="Proteomes" id="UP000258613">
    <property type="component" value="Chromosome"/>
</dbReference>
<name>A0A346PMA8_9EURY</name>
<sequence>MLWLLSSAASGLHLLLLMWLKFSLGLLRLRYLLLLSWLLLLVLLVLWLLLSWLLL</sequence>
<keyword evidence="3" id="KW-1185">Reference proteome</keyword>
<keyword evidence="1" id="KW-0472">Membrane</keyword>
<feature type="transmembrane region" description="Helical" evidence="1">
    <location>
        <begin position="6"/>
        <end position="24"/>
    </location>
</feature>
<keyword evidence="1" id="KW-1133">Transmembrane helix</keyword>
<keyword evidence="1" id="KW-0812">Transmembrane</keyword>